<dbReference type="EMBL" id="CM043791">
    <property type="protein sequence ID" value="KAI4823456.1"/>
    <property type="molecule type" value="Genomic_DNA"/>
</dbReference>
<sequence>MARDHDVDSLSPRLPPTTLSHEPLELRSPGMLPPPPRSLPLWSALELPMGTMQPRRGNSEGCLKPDRGLFKPSGGFPDYPKCFQFLYQALGYS</sequence>
<reference evidence="1" key="1">
    <citation type="submission" date="2022-05" db="EMBL/GenBank/DDBJ databases">
        <title>Chromosome-level genome of Chaenocephalus aceratus.</title>
        <authorList>
            <person name="Park H."/>
        </authorList>
    </citation>
    <scope>NUCLEOTIDE SEQUENCE</scope>
    <source>
        <strain evidence="1">KU_202001</strain>
    </source>
</reference>
<accession>A0ACB9XBH6</accession>
<name>A0ACB9XBH6_CHAAC</name>
<keyword evidence="2" id="KW-1185">Reference proteome</keyword>
<organism evidence="1 2">
    <name type="scientific">Chaenocephalus aceratus</name>
    <name type="common">Blackfin icefish</name>
    <name type="synonym">Chaenichthys aceratus</name>
    <dbReference type="NCBI Taxonomy" id="36190"/>
    <lineage>
        <taxon>Eukaryota</taxon>
        <taxon>Metazoa</taxon>
        <taxon>Chordata</taxon>
        <taxon>Craniata</taxon>
        <taxon>Vertebrata</taxon>
        <taxon>Euteleostomi</taxon>
        <taxon>Actinopterygii</taxon>
        <taxon>Neopterygii</taxon>
        <taxon>Teleostei</taxon>
        <taxon>Neoteleostei</taxon>
        <taxon>Acanthomorphata</taxon>
        <taxon>Eupercaria</taxon>
        <taxon>Perciformes</taxon>
        <taxon>Notothenioidei</taxon>
        <taxon>Channichthyidae</taxon>
        <taxon>Chaenocephalus</taxon>
    </lineage>
</organism>
<evidence type="ECO:0000313" key="1">
    <source>
        <dbReference type="EMBL" id="KAI4823456.1"/>
    </source>
</evidence>
<evidence type="ECO:0000313" key="2">
    <source>
        <dbReference type="Proteomes" id="UP001057452"/>
    </source>
</evidence>
<protein>
    <submittedName>
        <fullName evidence="1">Uncharacterized protein</fullName>
    </submittedName>
</protein>
<gene>
    <name evidence="1" type="ORF">KUCAC02_012039</name>
</gene>
<dbReference type="Proteomes" id="UP001057452">
    <property type="component" value="Chromosome 7"/>
</dbReference>
<comment type="caution">
    <text evidence="1">The sequence shown here is derived from an EMBL/GenBank/DDBJ whole genome shotgun (WGS) entry which is preliminary data.</text>
</comment>
<proteinExistence type="predicted"/>